<dbReference type="EC" id="4.2.1.17" evidence="2"/>
<dbReference type="InterPro" id="IPR001753">
    <property type="entry name" value="Enoyl-CoA_hydra/iso"/>
</dbReference>
<name>I2C5E5_BACAY</name>
<reference evidence="2 3" key="1">
    <citation type="journal article" date="2012" name="J. Biotechnol.">
        <title>Genome sequence of the plant growth promoting strain Bacillus amyloliquefaciens subsp. plantarum B9601-Y2 and expression of mersacidin and other secondary metabolites.</title>
        <authorList>
            <person name="He P."/>
            <person name="Hao K."/>
            <person name="Blom J."/>
            <person name="Ruckert C."/>
            <person name="Vater J."/>
            <person name="Mao Z."/>
            <person name="Wu Y."/>
            <person name="Hou M."/>
            <person name="He P."/>
            <person name="He Y."/>
            <person name="Borriss R."/>
        </authorList>
    </citation>
    <scope>NUCLEOTIDE SEQUENCE [LARGE SCALE GENOMIC DNA]</scope>
    <source>
        <strain evidence="2">Y2</strain>
    </source>
</reference>
<dbReference type="GO" id="GO:0004300">
    <property type="term" value="F:enoyl-CoA hydratase activity"/>
    <property type="evidence" value="ECO:0007669"/>
    <property type="project" value="UniProtKB-EC"/>
</dbReference>
<dbReference type="Gene3D" id="3.90.226.10">
    <property type="entry name" value="2-enoyl-CoA Hydratase, Chain A, domain 1"/>
    <property type="match status" value="1"/>
</dbReference>
<keyword evidence="2" id="KW-0456">Lyase</keyword>
<dbReference type="EMBL" id="CP003332">
    <property type="protein sequence ID" value="AFJ61869.1"/>
    <property type="molecule type" value="Genomic_DNA"/>
</dbReference>
<dbReference type="PANTHER" id="PTHR42964">
    <property type="entry name" value="ENOYL-COA HYDRATASE"/>
    <property type="match status" value="1"/>
</dbReference>
<dbReference type="SUPFAM" id="SSF52096">
    <property type="entry name" value="ClpP/crotonase"/>
    <property type="match status" value="1"/>
</dbReference>
<dbReference type="Proteomes" id="UP000002878">
    <property type="component" value="Chromosome"/>
</dbReference>
<protein>
    <submittedName>
        <fullName evidence="2">Polyketide biosynthesis enoyl-CoA hydratase</fullName>
        <ecNumber evidence="2">4.2.1.17</ecNumber>
    </submittedName>
</protein>
<dbReference type="PATRIC" id="fig|1126211.3.peg.1792"/>
<dbReference type="PANTHER" id="PTHR42964:SF1">
    <property type="entry name" value="POLYKETIDE BIOSYNTHESIS ENOYL-COA HYDRATASE PKSH-RELATED"/>
    <property type="match status" value="1"/>
</dbReference>
<gene>
    <name evidence="2" type="primary">pksH</name>
    <name evidence="2" type="ORF">MUS_1874</name>
</gene>
<accession>I2C5E5</accession>
<evidence type="ECO:0000313" key="2">
    <source>
        <dbReference type="EMBL" id="AFJ61869.1"/>
    </source>
</evidence>
<dbReference type="InterPro" id="IPR051683">
    <property type="entry name" value="Enoyl-CoA_Hydratase/Isomerase"/>
</dbReference>
<organism evidence="2 3">
    <name type="scientific">Bacillus amyloliquefaciens (strain Y2)</name>
    <name type="common">Bacillus amyloliquefaciens subsp. plantarum (strain B9601-Y2)</name>
    <dbReference type="NCBI Taxonomy" id="1155777"/>
    <lineage>
        <taxon>Bacteria</taxon>
        <taxon>Bacillati</taxon>
        <taxon>Bacillota</taxon>
        <taxon>Bacilli</taxon>
        <taxon>Bacillales</taxon>
        <taxon>Bacillaceae</taxon>
        <taxon>Bacillus</taxon>
        <taxon>Bacillus amyloliquefaciens group</taxon>
    </lineage>
</organism>
<comment type="similarity">
    <text evidence="1">Belongs to the enoyl-CoA hydratase/isomerase family.</text>
</comment>
<dbReference type="HOGENOM" id="CLU_009834_7_3_9"/>
<dbReference type="CDD" id="cd06558">
    <property type="entry name" value="crotonase-like"/>
    <property type="match status" value="1"/>
</dbReference>
<evidence type="ECO:0000256" key="1">
    <source>
        <dbReference type="ARBA" id="ARBA00005254"/>
    </source>
</evidence>
<dbReference type="InterPro" id="IPR029045">
    <property type="entry name" value="ClpP/crotonase-like_dom_sf"/>
</dbReference>
<dbReference type="NCBIfam" id="NF005498">
    <property type="entry name" value="PRK07112.1"/>
    <property type="match status" value="1"/>
</dbReference>
<evidence type="ECO:0000313" key="3">
    <source>
        <dbReference type="Proteomes" id="UP000002878"/>
    </source>
</evidence>
<dbReference type="AlphaFoldDB" id="I2C5E5"/>
<sequence>MDIVTYETINVRFQQNVCFITFDRPEANNTINERLVEECLHVLSECEDSVTSVVLEGQPEVFCFGADFDEMYRKMRQGMQHAESQEPLYRLWLALKSGPYITIARVRGKVNAGGVGFAAACDIVIAEESASFSLSELLFGLYPACVLPFLIQRIGFQKAHYMTIMTKPVPARQALEWGLCDVCVPDSATELRKHLLRLRPLSKKAVIRYKKYIDSLNDLVHRSKSIALAENQAMFSDPDNQSAIFRYAETGRLPWETENS</sequence>
<dbReference type="KEGG" id="bqy:MUS_1874"/>
<dbReference type="Pfam" id="PF00378">
    <property type="entry name" value="ECH_1"/>
    <property type="match status" value="1"/>
</dbReference>
<proteinExistence type="inferred from homology"/>